<name>A0A2T2NFY0_CORCC</name>
<evidence type="ECO:0000313" key="3">
    <source>
        <dbReference type="Proteomes" id="UP000240883"/>
    </source>
</evidence>
<organism evidence="2 3">
    <name type="scientific">Corynespora cassiicola Philippines</name>
    <dbReference type="NCBI Taxonomy" id="1448308"/>
    <lineage>
        <taxon>Eukaryota</taxon>
        <taxon>Fungi</taxon>
        <taxon>Dikarya</taxon>
        <taxon>Ascomycota</taxon>
        <taxon>Pezizomycotina</taxon>
        <taxon>Dothideomycetes</taxon>
        <taxon>Pleosporomycetidae</taxon>
        <taxon>Pleosporales</taxon>
        <taxon>Corynesporascaceae</taxon>
        <taxon>Corynespora</taxon>
    </lineage>
</organism>
<keyword evidence="3" id="KW-1185">Reference proteome</keyword>
<dbReference type="AlphaFoldDB" id="A0A2T2NFY0"/>
<gene>
    <name evidence="2" type="ORF">BS50DRAFT_69599</name>
</gene>
<protein>
    <submittedName>
        <fullName evidence="2">Uncharacterized protein</fullName>
    </submittedName>
</protein>
<sequence length="102" mass="10944">MPSGPALDGFQMPRSDASRSGLPRSAPCALSCLPCLADLIRLRRLHHLLGLQSSALPSHLPRYQPPHVARLPAYLLPYLILSATTQYACQTSAAVAAPSSRQ</sequence>
<dbReference type="EMBL" id="KZ678138">
    <property type="protein sequence ID" value="PSN64290.1"/>
    <property type="molecule type" value="Genomic_DNA"/>
</dbReference>
<evidence type="ECO:0000313" key="2">
    <source>
        <dbReference type="EMBL" id="PSN64290.1"/>
    </source>
</evidence>
<evidence type="ECO:0000256" key="1">
    <source>
        <dbReference type="SAM" id="MobiDB-lite"/>
    </source>
</evidence>
<feature type="region of interest" description="Disordered" evidence="1">
    <location>
        <begin position="1"/>
        <end position="25"/>
    </location>
</feature>
<proteinExistence type="predicted"/>
<reference evidence="2 3" key="1">
    <citation type="journal article" date="2018" name="Front. Microbiol.">
        <title>Genome-Wide Analysis of Corynespora cassiicola Leaf Fall Disease Putative Effectors.</title>
        <authorList>
            <person name="Lopez D."/>
            <person name="Ribeiro S."/>
            <person name="Label P."/>
            <person name="Fumanal B."/>
            <person name="Venisse J.S."/>
            <person name="Kohler A."/>
            <person name="de Oliveira R.R."/>
            <person name="Labutti K."/>
            <person name="Lipzen A."/>
            <person name="Lail K."/>
            <person name="Bauer D."/>
            <person name="Ohm R.A."/>
            <person name="Barry K.W."/>
            <person name="Spatafora J."/>
            <person name="Grigoriev I.V."/>
            <person name="Martin F.M."/>
            <person name="Pujade-Renaud V."/>
        </authorList>
    </citation>
    <scope>NUCLEOTIDE SEQUENCE [LARGE SCALE GENOMIC DNA]</scope>
    <source>
        <strain evidence="2 3">Philippines</strain>
    </source>
</reference>
<accession>A0A2T2NFY0</accession>
<dbReference type="Proteomes" id="UP000240883">
    <property type="component" value="Unassembled WGS sequence"/>
</dbReference>